<dbReference type="InterPro" id="IPR003439">
    <property type="entry name" value="ABC_transporter-like_ATP-bd"/>
</dbReference>
<keyword evidence="8 12" id="KW-1133">Transmembrane helix</keyword>
<dbReference type="InterPro" id="IPR003593">
    <property type="entry name" value="AAA+_ATPase"/>
</dbReference>
<evidence type="ECO:0000256" key="1">
    <source>
        <dbReference type="ARBA" id="ARBA00004429"/>
    </source>
</evidence>
<evidence type="ECO:0000256" key="10">
    <source>
        <dbReference type="ARBA" id="ARBA00023455"/>
    </source>
</evidence>
<keyword evidence="7 15" id="KW-0067">ATP-binding</keyword>
<dbReference type="SUPFAM" id="SSF52540">
    <property type="entry name" value="P-loop containing nucleoside triphosphate hydrolases"/>
    <property type="match status" value="1"/>
</dbReference>
<feature type="transmembrane region" description="Helical" evidence="12">
    <location>
        <begin position="268"/>
        <end position="291"/>
    </location>
</feature>
<evidence type="ECO:0000256" key="11">
    <source>
        <dbReference type="SAM" id="MobiDB-lite"/>
    </source>
</evidence>
<feature type="domain" description="ABC transmembrane type-1" evidence="14">
    <location>
        <begin position="138"/>
        <end position="326"/>
    </location>
</feature>
<dbReference type="InterPro" id="IPR027417">
    <property type="entry name" value="P-loop_NTPase"/>
</dbReference>
<dbReference type="PANTHER" id="PTHR43394:SF1">
    <property type="entry name" value="ATP-BINDING CASSETTE SUB-FAMILY B MEMBER 10, MITOCHONDRIAL"/>
    <property type="match status" value="1"/>
</dbReference>
<evidence type="ECO:0000256" key="3">
    <source>
        <dbReference type="ARBA" id="ARBA00022475"/>
    </source>
</evidence>
<evidence type="ECO:0000256" key="5">
    <source>
        <dbReference type="ARBA" id="ARBA00022692"/>
    </source>
</evidence>
<keyword evidence="2" id="KW-0813">Transport</keyword>
<feature type="transmembrane region" description="Helical" evidence="12">
    <location>
        <begin position="73"/>
        <end position="92"/>
    </location>
</feature>
<dbReference type="Proteomes" id="UP000579605">
    <property type="component" value="Unassembled WGS sequence"/>
</dbReference>
<feature type="transmembrane region" description="Helical" evidence="12">
    <location>
        <begin position="31"/>
        <end position="53"/>
    </location>
</feature>
<evidence type="ECO:0000256" key="9">
    <source>
        <dbReference type="ARBA" id="ARBA00023136"/>
    </source>
</evidence>
<protein>
    <submittedName>
        <fullName evidence="15">ATP-binding cassette subfamily B protein</fullName>
    </submittedName>
</protein>
<feature type="transmembrane region" description="Helical" evidence="12">
    <location>
        <begin position="177"/>
        <end position="199"/>
    </location>
</feature>
<feature type="transmembrane region" description="Helical" evidence="12">
    <location>
        <begin position="153"/>
        <end position="171"/>
    </location>
</feature>
<comment type="subcellular location">
    <subcellularLocation>
        <location evidence="1">Cell inner membrane</location>
        <topology evidence="1">Multi-pass membrane protein</topology>
    </subcellularLocation>
</comment>
<gene>
    <name evidence="15" type="ORF">F4554_001297</name>
</gene>
<dbReference type="RefSeq" id="WP_179786529.1">
    <property type="nucleotide sequence ID" value="NZ_BAAARR010000022.1"/>
</dbReference>
<evidence type="ECO:0000256" key="4">
    <source>
        <dbReference type="ARBA" id="ARBA00022519"/>
    </source>
</evidence>
<accession>A0A852ZGA6</accession>
<dbReference type="GO" id="GO:0005524">
    <property type="term" value="F:ATP binding"/>
    <property type="evidence" value="ECO:0007669"/>
    <property type="project" value="UniProtKB-KW"/>
</dbReference>
<comment type="similarity">
    <text evidence="10">Belongs to the ABC transporter superfamily. Siderophore-Fe(3+) uptake transporter (SIUT) (TC 3.A.1.21) family.</text>
</comment>
<dbReference type="PROSITE" id="PS50929">
    <property type="entry name" value="ABC_TM1F"/>
    <property type="match status" value="1"/>
</dbReference>
<dbReference type="SMART" id="SM00382">
    <property type="entry name" value="AAA"/>
    <property type="match status" value="1"/>
</dbReference>
<reference evidence="15 16" key="1">
    <citation type="submission" date="2020-07" db="EMBL/GenBank/DDBJ databases">
        <title>Sequencing the genomes of 1000 actinobacteria strains.</title>
        <authorList>
            <person name="Klenk H.-P."/>
        </authorList>
    </citation>
    <scope>NUCLEOTIDE SEQUENCE [LARGE SCALE GENOMIC DNA]</scope>
    <source>
        <strain evidence="15 16">DSM 18448</strain>
    </source>
</reference>
<keyword evidence="5 12" id="KW-0812">Transmembrane</keyword>
<name>A0A852ZGA6_9ACTN</name>
<keyword evidence="3" id="KW-1003">Cell membrane</keyword>
<evidence type="ECO:0000313" key="15">
    <source>
        <dbReference type="EMBL" id="NYH88659.1"/>
    </source>
</evidence>
<keyword evidence="6" id="KW-0547">Nucleotide-binding</keyword>
<keyword evidence="16" id="KW-1185">Reference proteome</keyword>
<feature type="region of interest" description="Disordered" evidence="11">
    <location>
        <begin position="619"/>
        <end position="657"/>
    </location>
</feature>
<dbReference type="InterPro" id="IPR039421">
    <property type="entry name" value="Type_1_exporter"/>
</dbReference>
<dbReference type="SUPFAM" id="SSF90123">
    <property type="entry name" value="ABC transporter transmembrane region"/>
    <property type="match status" value="1"/>
</dbReference>
<evidence type="ECO:0000256" key="2">
    <source>
        <dbReference type="ARBA" id="ARBA00022448"/>
    </source>
</evidence>
<dbReference type="InterPro" id="IPR036640">
    <property type="entry name" value="ABC1_TM_sf"/>
</dbReference>
<dbReference type="Pfam" id="PF00005">
    <property type="entry name" value="ABC_tran"/>
    <property type="match status" value="1"/>
</dbReference>
<evidence type="ECO:0000256" key="8">
    <source>
        <dbReference type="ARBA" id="ARBA00022989"/>
    </source>
</evidence>
<dbReference type="InterPro" id="IPR011527">
    <property type="entry name" value="ABC1_TM_dom"/>
</dbReference>
<dbReference type="GO" id="GO:0005886">
    <property type="term" value="C:plasma membrane"/>
    <property type="evidence" value="ECO:0007669"/>
    <property type="project" value="UniProtKB-SubCell"/>
</dbReference>
<evidence type="ECO:0000256" key="6">
    <source>
        <dbReference type="ARBA" id="ARBA00022741"/>
    </source>
</evidence>
<dbReference type="PANTHER" id="PTHR43394">
    <property type="entry name" value="ATP-DEPENDENT PERMEASE MDL1, MITOCHONDRIAL"/>
    <property type="match status" value="1"/>
</dbReference>
<dbReference type="Gene3D" id="1.20.1560.10">
    <property type="entry name" value="ABC transporter type 1, transmembrane domain"/>
    <property type="match status" value="1"/>
</dbReference>
<dbReference type="AlphaFoldDB" id="A0A852ZGA6"/>
<dbReference type="PROSITE" id="PS50893">
    <property type="entry name" value="ABC_TRANSPORTER_2"/>
    <property type="match status" value="1"/>
</dbReference>
<feature type="domain" description="ABC transporter" evidence="13">
    <location>
        <begin position="364"/>
        <end position="606"/>
    </location>
</feature>
<dbReference type="GO" id="GO:0015421">
    <property type="term" value="F:ABC-type oligopeptide transporter activity"/>
    <property type="evidence" value="ECO:0007669"/>
    <property type="project" value="TreeGrafter"/>
</dbReference>
<evidence type="ECO:0000313" key="16">
    <source>
        <dbReference type="Proteomes" id="UP000579605"/>
    </source>
</evidence>
<evidence type="ECO:0000256" key="12">
    <source>
        <dbReference type="SAM" id="Phobius"/>
    </source>
</evidence>
<dbReference type="GO" id="GO:0016887">
    <property type="term" value="F:ATP hydrolysis activity"/>
    <property type="evidence" value="ECO:0007669"/>
    <property type="project" value="InterPro"/>
</dbReference>
<keyword evidence="4" id="KW-0997">Cell inner membrane</keyword>
<evidence type="ECO:0000256" key="7">
    <source>
        <dbReference type="ARBA" id="ARBA00022840"/>
    </source>
</evidence>
<comment type="caution">
    <text evidence="15">The sequence shown here is derived from an EMBL/GenBank/DDBJ whole genome shotgun (WGS) entry which is preliminary data.</text>
</comment>
<sequence>MRLNEYADSLRALRRSLGLCWRAAPRELVQLTLLSAGMGAGPAFTLFLGKVVIDQTARIAESRSESGTLHHVLANPVLLWAVVGFLVAHVVLDTVETIQGFQVGAFRDKLEGSTTYLMYDKVAGFEDIALFEDPERLNILQLAEQSIPRIHQLATTVSNLMIGVFVLVPVVGLSFSLAWWVPIVIFATAMPSVLVQLGFERRAWNVEETLAGTTRSMRIRGQVLTSPEYAKEIRLFRLQPLLLAGWRTLFHDTFDHMQRVRRQGAVRVLAWSLVSGPGVGIPYAFVVLLAASGQFSLGDLALYAGIVFEVRRSLFILAGNGSSLHEIALASRAAFRLLDLEPTLVSRTPALPTSAVVSDAGKGLVVGGVTFAYPGSERPVLQQVDLEVRPGEMLVVVGENGAGKTTLAKLLCRLYDPQEGTITWNGHGIRSVDLNEWRDRIGVVNQDYARFPATMRENIGYGQLSGLDDDERVRAAAGKAGLLPAVAKLPRDLDTTLSKQLDHGIEPSGGQWQRIAIARALMRDDATEILIFDEPTAALDALAEHDILGILRSMAKGKATIVISHRLALARDATQILVMEHGRVIERGTHPELMAKSGVYHDMFTRQASSYVGLDSLPATEGALTDPRRRRLDRSSASLSDESSCPDCRVREREPGV</sequence>
<proteinExistence type="inferred from homology"/>
<keyword evidence="9 12" id="KW-0472">Membrane</keyword>
<dbReference type="FunFam" id="3.40.50.300:FF:000221">
    <property type="entry name" value="Multidrug ABC transporter ATP-binding protein"/>
    <property type="match status" value="1"/>
</dbReference>
<organism evidence="15 16">
    <name type="scientific">Actinopolymorpha rutila</name>
    <dbReference type="NCBI Taxonomy" id="446787"/>
    <lineage>
        <taxon>Bacteria</taxon>
        <taxon>Bacillati</taxon>
        <taxon>Actinomycetota</taxon>
        <taxon>Actinomycetes</taxon>
        <taxon>Propionibacteriales</taxon>
        <taxon>Actinopolymorphaceae</taxon>
        <taxon>Actinopolymorpha</taxon>
    </lineage>
</organism>
<evidence type="ECO:0000259" key="13">
    <source>
        <dbReference type="PROSITE" id="PS50893"/>
    </source>
</evidence>
<feature type="compositionally biased region" description="Basic and acidic residues" evidence="11">
    <location>
        <begin position="648"/>
        <end position="657"/>
    </location>
</feature>
<dbReference type="EMBL" id="JACBZH010000001">
    <property type="protein sequence ID" value="NYH88659.1"/>
    <property type="molecule type" value="Genomic_DNA"/>
</dbReference>
<dbReference type="Gene3D" id="3.40.50.300">
    <property type="entry name" value="P-loop containing nucleotide triphosphate hydrolases"/>
    <property type="match status" value="1"/>
</dbReference>
<evidence type="ECO:0000259" key="14">
    <source>
        <dbReference type="PROSITE" id="PS50929"/>
    </source>
</evidence>